<dbReference type="InterPro" id="IPR002553">
    <property type="entry name" value="Clathrin/coatomer_adapt-like_N"/>
</dbReference>
<feature type="domain" description="Clathrin/coatomer adaptor adaptin-like N-terminal" evidence="7">
    <location>
        <begin position="19"/>
        <end position="536"/>
    </location>
</feature>
<dbReference type="GO" id="GO:0030276">
    <property type="term" value="F:clathrin binding"/>
    <property type="evidence" value="ECO:0007669"/>
    <property type="project" value="InterPro"/>
</dbReference>
<evidence type="ECO:0000313" key="9">
    <source>
        <dbReference type="Proteomes" id="UP000193685"/>
    </source>
</evidence>
<dbReference type="Proteomes" id="UP000193685">
    <property type="component" value="Unassembled WGS sequence"/>
</dbReference>
<evidence type="ECO:0000256" key="4">
    <source>
        <dbReference type="ARBA" id="ARBA00022927"/>
    </source>
</evidence>
<dbReference type="GO" id="GO:0016192">
    <property type="term" value="P:vesicle-mediated transport"/>
    <property type="evidence" value="ECO:0007669"/>
    <property type="project" value="InterPro"/>
</dbReference>
<dbReference type="OMA" id="NPPEVQW"/>
<name>A0A1Y2FEV5_PROLT</name>
<evidence type="ECO:0000256" key="2">
    <source>
        <dbReference type="ARBA" id="ARBA00006613"/>
    </source>
</evidence>
<dbReference type="EMBL" id="MCFI01000009">
    <property type="protein sequence ID" value="ORY82451.1"/>
    <property type="molecule type" value="Genomic_DNA"/>
</dbReference>
<keyword evidence="9" id="KW-1185">Reference proteome</keyword>
<sequence length="682" mass="75739">MSMAGRIQRAVQAQIVPKKGETFELRKGLVSQYASERKEAIQRTIAAMTLGKDVSALFPDVLKNIATPDLAQKKLVYLYLMNYARAYPDLCILAVNTFVQDSEDGNPLVRALAIRTMGCVRVDKMIDYLPEPLKRTLKDESPYVRKTAAICVAKLYDLNPELCLDNGFVKMLQELVGDANATVVANAVSALAEIQEADPATEALLITADTLSKMLVALNECSEWGRIAIMNAMSGYVADDTEAETICERVAPQFQHANVSVVIAAVKVVIKNIKQLKTQMQASLLKKLATSLVTLLSAPFELQYVALRNIRLLLQIHGNLLANEIRVFFCKYNDPLYVKNEKLHIMIALADESNIDQLLLELKEYATEIDMEFVKKAVRMIGLCAIKIEVAAERCLNVLLELINTRVNYVVQESVVVIKDIFRRYPARYESVIPALCRNIDELDDPKARASLIWILGEYAEKIHNSAELLESFMESFKDEYAEVQLQLLTAVVKLFLKKPKSAQAFVEQTLQNATHCDNSDVRDRAFIYWRLLSSDSSMAKTVVLDTNKPPIDVNTGSVSSFLLNELVADLSLISSVYHKPARSFVGGGRTGGVDIIQKTAIAEQRSSAQEATMQVTGQNVENLLDIDFDGAVPVALQSEIVANKSNVEDLLDLFKSSETEAPVVSQNQRAFGEQGDMLDLI</sequence>
<evidence type="ECO:0000313" key="8">
    <source>
        <dbReference type="EMBL" id="ORY82451.1"/>
    </source>
</evidence>
<evidence type="ECO:0000259" key="7">
    <source>
        <dbReference type="Pfam" id="PF01602"/>
    </source>
</evidence>
<gene>
    <name evidence="8" type="ORF">BCR37DRAFT_392670</name>
</gene>
<evidence type="ECO:0000256" key="5">
    <source>
        <dbReference type="ARBA" id="ARBA00023136"/>
    </source>
</evidence>
<dbReference type="PIRSF" id="PIRSF002291">
    <property type="entry name" value="AP_complex_beta"/>
    <property type="match status" value="1"/>
</dbReference>
<protein>
    <recommendedName>
        <fullName evidence="6">AP complex subunit beta</fullName>
    </recommendedName>
</protein>
<keyword evidence="4 6" id="KW-0653">Protein transport</keyword>
<comment type="similarity">
    <text evidence="2 6">Belongs to the adaptor complexes large subunit family.</text>
</comment>
<keyword evidence="3 6" id="KW-0813">Transport</keyword>
<evidence type="ECO:0000256" key="6">
    <source>
        <dbReference type="PIRNR" id="PIRNR002291"/>
    </source>
</evidence>
<dbReference type="PANTHER" id="PTHR11134">
    <property type="entry name" value="ADAPTOR COMPLEX SUBUNIT BETA FAMILY MEMBER"/>
    <property type="match status" value="1"/>
</dbReference>
<dbReference type="Pfam" id="PF01602">
    <property type="entry name" value="Adaptin_N"/>
    <property type="match status" value="1"/>
</dbReference>
<reference evidence="8 9" key="1">
    <citation type="submission" date="2016-07" db="EMBL/GenBank/DDBJ databases">
        <title>Pervasive Adenine N6-methylation of Active Genes in Fungi.</title>
        <authorList>
            <consortium name="DOE Joint Genome Institute"/>
            <person name="Mondo S.J."/>
            <person name="Dannebaum R.O."/>
            <person name="Kuo R.C."/>
            <person name="Labutti K."/>
            <person name="Haridas S."/>
            <person name="Kuo A."/>
            <person name="Salamov A."/>
            <person name="Ahrendt S.R."/>
            <person name="Lipzen A."/>
            <person name="Sullivan W."/>
            <person name="Andreopoulos W.B."/>
            <person name="Clum A."/>
            <person name="Lindquist E."/>
            <person name="Daum C."/>
            <person name="Ramamoorthy G.K."/>
            <person name="Gryganskyi A."/>
            <person name="Culley D."/>
            <person name="Magnuson J.K."/>
            <person name="James T.Y."/>
            <person name="O'Malley M.A."/>
            <person name="Stajich J.E."/>
            <person name="Spatafora J.W."/>
            <person name="Visel A."/>
            <person name="Grigoriev I.V."/>
        </authorList>
    </citation>
    <scope>NUCLEOTIDE SEQUENCE [LARGE SCALE GENOMIC DNA]</scope>
    <source>
        <strain evidence="8 9">12-1054</strain>
    </source>
</reference>
<evidence type="ECO:0000256" key="1">
    <source>
        <dbReference type="ARBA" id="ARBA00004308"/>
    </source>
</evidence>
<proteinExistence type="inferred from homology"/>
<comment type="function">
    <text evidence="6">Adaptins are components of the adaptor complexes which link clathrin to receptors in coated vesicles. Clathrin-associated protein complexes are believed to interact with the cytoplasmic tails of membrane proteins, leading to their selection and concentration.</text>
</comment>
<evidence type="ECO:0000256" key="3">
    <source>
        <dbReference type="ARBA" id="ARBA00022448"/>
    </source>
</evidence>
<keyword evidence="5 6" id="KW-0472">Membrane</keyword>
<dbReference type="InterPro" id="IPR016342">
    <property type="entry name" value="AP_complex_bsu_1_2_4"/>
</dbReference>
<dbReference type="SUPFAM" id="SSF48371">
    <property type="entry name" value="ARM repeat"/>
    <property type="match status" value="1"/>
</dbReference>
<comment type="subcellular location">
    <subcellularLocation>
        <location evidence="1">Endomembrane system</location>
    </subcellularLocation>
</comment>
<dbReference type="GeneID" id="63787783"/>
<dbReference type="Gene3D" id="1.25.10.10">
    <property type="entry name" value="Leucine-rich Repeat Variant"/>
    <property type="match status" value="1"/>
</dbReference>
<comment type="caution">
    <text evidence="8">The sequence shown here is derived from an EMBL/GenBank/DDBJ whole genome shotgun (WGS) entry which is preliminary data.</text>
</comment>
<dbReference type="RefSeq" id="XP_040725322.1">
    <property type="nucleotide sequence ID" value="XM_040871184.1"/>
</dbReference>
<dbReference type="GO" id="GO:0030117">
    <property type="term" value="C:membrane coat"/>
    <property type="evidence" value="ECO:0007669"/>
    <property type="project" value="InterPro"/>
</dbReference>
<dbReference type="InterPro" id="IPR026739">
    <property type="entry name" value="AP_beta"/>
</dbReference>
<dbReference type="OrthoDB" id="10254310at2759"/>
<organism evidence="8 9">
    <name type="scientific">Protomyces lactucae-debilis</name>
    <dbReference type="NCBI Taxonomy" id="2754530"/>
    <lineage>
        <taxon>Eukaryota</taxon>
        <taxon>Fungi</taxon>
        <taxon>Dikarya</taxon>
        <taxon>Ascomycota</taxon>
        <taxon>Taphrinomycotina</taxon>
        <taxon>Taphrinomycetes</taxon>
        <taxon>Taphrinales</taxon>
        <taxon>Protomycetaceae</taxon>
        <taxon>Protomyces</taxon>
    </lineage>
</organism>
<dbReference type="InterPro" id="IPR016024">
    <property type="entry name" value="ARM-type_fold"/>
</dbReference>
<accession>A0A1Y2FEV5</accession>
<dbReference type="AlphaFoldDB" id="A0A1Y2FEV5"/>
<dbReference type="InterPro" id="IPR011989">
    <property type="entry name" value="ARM-like"/>
</dbReference>
<dbReference type="STRING" id="56484.A0A1Y2FEV5"/>
<dbReference type="GO" id="GO:0006886">
    <property type="term" value="P:intracellular protein transport"/>
    <property type="evidence" value="ECO:0007669"/>
    <property type="project" value="InterPro"/>
</dbReference>
<dbReference type="GO" id="GO:0012505">
    <property type="term" value="C:endomembrane system"/>
    <property type="evidence" value="ECO:0007669"/>
    <property type="project" value="UniProtKB-SubCell"/>
</dbReference>